<name>A0A8C4TQ56_FALTI</name>
<feature type="compositionally biased region" description="Gly residues" evidence="7">
    <location>
        <begin position="101"/>
        <end position="113"/>
    </location>
</feature>
<feature type="compositionally biased region" description="Basic residues" evidence="7">
    <location>
        <begin position="46"/>
        <end position="67"/>
    </location>
</feature>
<sequence length="430" mass="45916">AAASRLQHPVPPAPSGGARGPRARPCSLRPPGPSPPPLTAPTQPTTRRRGHFRRRYGGRRGPARPHQSHGATGGRLAARREAPKPGRDFPRRRRARAAGHGRCGTGGGSGGRRGASPARGGLPGAAGGLGPPALGALGGIRGRRRLVGLGRAEPLRPAAEAEAEELGGAAGRARRVRVPAAGGRRQDSGQGVRHPQETVGKLIQVDIAENALKNAVESEIPTVSVVADEECLPFKEDTFDLVVSSLSLHWVNDLPRAFREIHRVLKPDGVFIGAMFGGDTLYELRCSLQLAELEREGGFSPHVSPFTAVSDLGHLLSRAGFNTLTVDTDEIQVNYPGLFEVMEDLQGMGESNCSWNRKPLLHRETMLAAAAIYREMYGNSDGSVPATFQIYYMIGWKFHESQARPAQRGSATVSFGDLAKIDGLLSRGKK</sequence>
<proteinExistence type="inferred from homology"/>
<protein>
    <recommendedName>
        <fullName evidence="4">Arginine-hydroxylase NDUFAF5, mitochondrial</fullName>
    </recommendedName>
    <alternativeName>
        <fullName evidence="5">NADH dehydrogenase [ubiquinone] 1 alpha subcomplex assembly factor 5</fullName>
    </alternativeName>
    <alternativeName>
        <fullName evidence="6">Putative methyltransferase NDUFAF5</fullName>
    </alternativeName>
</protein>
<feature type="compositionally biased region" description="Basic and acidic residues" evidence="7">
    <location>
        <begin position="78"/>
        <end position="89"/>
    </location>
</feature>
<dbReference type="Pfam" id="PF08241">
    <property type="entry name" value="Methyltransf_11"/>
    <property type="match status" value="1"/>
</dbReference>
<reference evidence="9" key="2">
    <citation type="submission" date="2025-09" db="UniProtKB">
        <authorList>
            <consortium name="Ensembl"/>
        </authorList>
    </citation>
    <scope>IDENTIFICATION</scope>
</reference>
<feature type="region of interest" description="Disordered" evidence="7">
    <location>
        <begin position="1"/>
        <end position="131"/>
    </location>
</feature>
<evidence type="ECO:0000256" key="7">
    <source>
        <dbReference type="SAM" id="MobiDB-lite"/>
    </source>
</evidence>
<dbReference type="SUPFAM" id="SSF53335">
    <property type="entry name" value="S-adenosyl-L-methionine-dependent methyltransferases"/>
    <property type="match status" value="1"/>
</dbReference>
<evidence type="ECO:0000313" key="9">
    <source>
        <dbReference type="Ensembl" id="ENSFTIP00000000727.1"/>
    </source>
</evidence>
<feature type="domain" description="Methyltransferase type 11" evidence="8">
    <location>
        <begin position="189"/>
        <end position="272"/>
    </location>
</feature>
<evidence type="ECO:0000256" key="2">
    <source>
        <dbReference type="ARBA" id="ARBA00022603"/>
    </source>
</evidence>
<evidence type="ECO:0000259" key="8">
    <source>
        <dbReference type="Pfam" id="PF08241"/>
    </source>
</evidence>
<dbReference type="InterPro" id="IPR013216">
    <property type="entry name" value="Methyltransf_11"/>
</dbReference>
<dbReference type="Ensembl" id="ENSFTIT00000000770.1">
    <property type="protein sequence ID" value="ENSFTIP00000000727.1"/>
    <property type="gene ID" value="ENSFTIG00000000508.1"/>
</dbReference>
<dbReference type="CDD" id="cd02440">
    <property type="entry name" value="AdoMet_MTases"/>
    <property type="match status" value="1"/>
</dbReference>
<accession>A0A8C4TQ56</accession>
<dbReference type="GO" id="GO:0032981">
    <property type="term" value="P:mitochondrial respiratory chain complex I assembly"/>
    <property type="evidence" value="ECO:0007669"/>
    <property type="project" value="TreeGrafter"/>
</dbReference>
<keyword evidence="3" id="KW-0808">Transferase</keyword>
<evidence type="ECO:0000256" key="5">
    <source>
        <dbReference type="ARBA" id="ARBA00041833"/>
    </source>
</evidence>
<dbReference type="GO" id="GO:0008757">
    <property type="term" value="F:S-adenosylmethionine-dependent methyltransferase activity"/>
    <property type="evidence" value="ECO:0007669"/>
    <property type="project" value="InterPro"/>
</dbReference>
<evidence type="ECO:0000256" key="1">
    <source>
        <dbReference type="ARBA" id="ARBA00008361"/>
    </source>
</evidence>
<keyword evidence="2" id="KW-0489">Methyltransferase</keyword>
<evidence type="ECO:0000256" key="4">
    <source>
        <dbReference type="ARBA" id="ARBA00040937"/>
    </source>
</evidence>
<dbReference type="InterPro" id="IPR029063">
    <property type="entry name" value="SAM-dependent_MTases_sf"/>
</dbReference>
<dbReference type="GO" id="GO:0032259">
    <property type="term" value="P:methylation"/>
    <property type="evidence" value="ECO:0007669"/>
    <property type="project" value="UniProtKB-KW"/>
</dbReference>
<feature type="compositionally biased region" description="Basic residues" evidence="7">
    <location>
        <begin position="90"/>
        <end position="99"/>
    </location>
</feature>
<comment type="similarity">
    <text evidence="1">Belongs to the methyltransferase superfamily.</text>
</comment>
<organism evidence="9 10">
    <name type="scientific">Falco tinnunculus</name>
    <name type="common">Common kestrel</name>
    <dbReference type="NCBI Taxonomy" id="100819"/>
    <lineage>
        <taxon>Eukaryota</taxon>
        <taxon>Metazoa</taxon>
        <taxon>Chordata</taxon>
        <taxon>Craniata</taxon>
        <taxon>Vertebrata</taxon>
        <taxon>Euteleostomi</taxon>
        <taxon>Archelosauria</taxon>
        <taxon>Archosauria</taxon>
        <taxon>Dinosauria</taxon>
        <taxon>Saurischia</taxon>
        <taxon>Theropoda</taxon>
        <taxon>Coelurosauria</taxon>
        <taxon>Aves</taxon>
        <taxon>Neognathae</taxon>
        <taxon>Neoaves</taxon>
        <taxon>Telluraves</taxon>
        <taxon>Australaves</taxon>
        <taxon>Falconiformes</taxon>
        <taxon>Falconidae</taxon>
        <taxon>Falco</taxon>
    </lineage>
</organism>
<keyword evidence="10" id="KW-1185">Reference proteome</keyword>
<dbReference type="PANTHER" id="PTHR13090">
    <property type="entry name" value="ARGININE-HYDROXYLASE NDUFAF5, MITOCHONDRIAL"/>
    <property type="match status" value="1"/>
</dbReference>
<evidence type="ECO:0000256" key="6">
    <source>
        <dbReference type="ARBA" id="ARBA00042549"/>
    </source>
</evidence>
<dbReference type="AlphaFoldDB" id="A0A8C4TQ56"/>
<evidence type="ECO:0000313" key="10">
    <source>
        <dbReference type="Proteomes" id="UP000694562"/>
    </source>
</evidence>
<dbReference type="Proteomes" id="UP000694562">
    <property type="component" value="Unplaced"/>
</dbReference>
<feature type="compositionally biased region" description="Pro residues" evidence="7">
    <location>
        <begin position="28"/>
        <end position="39"/>
    </location>
</feature>
<dbReference type="PANTHER" id="PTHR13090:SF1">
    <property type="entry name" value="ARGININE-HYDROXYLASE NDUFAF5, MITOCHONDRIAL"/>
    <property type="match status" value="1"/>
</dbReference>
<feature type="compositionally biased region" description="Gly residues" evidence="7">
    <location>
        <begin position="121"/>
        <end position="131"/>
    </location>
</feature>
<evidence type="ECO:0000256" key="3">
    <source>
        <dbReference type="ARBA" id="ARBA00022679"/>
    </source>
</evidence>
<dbReference type="Gene3D" id="3.40.50.150">
    <property type="entry name" value="Vaccinia Virus protein VP39"/>
    <property type="match status" value="1"/>
</dbReference>
<reference evidence="9" key="1">
    <citation type="submission" date="2025-08" db="UniProtKB">
        <authorList>
            <consortium name="Ensembl"/>
        </authorList>
    </citation>
    <scope>IDENTIFICATION</scope>
</reference>
<dbReference type="OrthoDB" id="16816at2759"/>
<dbReference type="InterPro" id="IPR050602">
    <property type="entry name" value="Malonyl-ACP_OMT"/>
</dbReference>
<dbReference type="GO" id="GO:0005739">
    <property type="term" value="C:mitochondrion"/>
    <property type="evidence" value="ECO:0007669"/>
    <property type="project" value="TreeGrafter"/>
</dbReference>